<dbReference type="Proteomes" id="UP000600247">
    <property type="component" value="Unassembled WGS sequence"/>
</dbReference>
<keyword evidence="5 6" id="KW-0804">Transcription</keyword>
<feature type="domain" description="RNA polymerase sigma-70 region 2" evidence="7">
    <location>
        <begin position="46"/>
        <end position="116"/>
    </location>
</feature>
<dbReference type="NCBIfam" id="TIGR02937">
    <property type="entry name" value="sigma70-ECF"/>
    <property type="match status" value="1"/>
</dbReference>
<dbReference type="AlphaFoldDB" id="A0A917HF32"/>
<dbReference type="InterPro" id="IPR014284">
    <property type="entry name" value="RNA_pol_sigma-70_dom"/>
</dbReference>
<dbReference type="RefSeq" id="WP_188890690.1">
    <property type="nucleotide sequence ID" value="NZ_BMHY01000007.1"/>
</dbReference>
<dbReference type="NCBIfam" id="TIGR02895">
    <property type="entry name" value="spore_sigI"/>
    <property type="match status" value="1"/>
</dbReference>
<keyword evidence="3 6" id="KW-0731">Sigma factor</keyword>
<dbReference type="GO" id="GO:0003677">
    <property type="term" value="F:DNA binding"/>
    <property type="evidence" value="ECO:0007669"/>
    <property type="project" value="UniProtKB-UniRule"/>
</dbReference>
<keyword evidence="4 6" id="KW-0238">DNA-binding</keyword>
<dbReference type="Gene3D" id="1.10.1740.10">
    <property type="match status" value="1"/>
</dbReference>
<name>A0A917HF32_9BACL</name>
<reference evidence="8 9" key="1">
    <citation type="journal article" date="2014" name="Int. J. Syst. Evol. Microbiol.">
        <title>Complete genome sequence of Corynebacterium casei LMG S-19264T (=DSM 44701T), isolated from a smear-ripened cheese.</title>
        <authorList>
            <consortium name="US DOE Joint Genome Institute (JGI-PGF)"/>
            <person name="Walter F."/>
            <person name="Albersmeier A."/>
            <person name="Kalinowski J."/>
            <person name="Ruckert C."/>
        </authorList>
    </citation>
    <scope>NUCLEOTIDE SEQUENCE [LARGE SCALE GENOMIC DNA]</scope>
    <source>
        <strain evidence="8 9">CGMCC 1.15286</strain>
    </source>
</reference>
<organism evidence="8 9">
    <name type="scientific">Paenibacillus radicis</name>
    <name type="common">ex Gao et al. 2016</name>
    <dbReference type="NCBI Taxonomy" id="1737354"/>
    <lineage>
        <taxon>Bacteria</taxon>
        <taxon>Bacillati</taxon>
        <taxon>Bacillota</taxon>
        <taxon>Bacilli</taxon>
        <taxon>Bacillales</taxon>
        <taxon>Paenibacillaceae</taxon>
        <taxon>Paenibacillus</taxon>
    </lineage>
</organism>
<feature type="short sequence motif" description="Polymerase core binding" evidence="6">
    <location>
        <begin position="71"/>
        <end position="84"/>
    </location>
</feature>
<comment type="function">
    <text evidence="6">Sigma factors are initiation factors that promote the attachment of RNA polymerase to specific initiation sites and are then released.</text>
</comment>
<dbReference type="GO" id="GO:0006352">
    <property type="term" value="P:DNA-templated transcription initiation"/>
    <property type="evidence" value="ECO:0007669"/>
    <property type="project" value="UniProtKB-UniRule"/>
</dbReference>
<comment type="subunit">
    <text evidence="6">Interacts with RsgI.</text>
</comment>
<dbReference type="InterPro" id="IPR014244">
    <property type="entry name" value="RNA_pol_sigma-I"/>
</dbReference>
<evidence type="ECO:0000256" key="2">
    <source>
        <dbReference type="ARBA" id="ARBA00023015"/>
    </source>
</evidence>
<evidence type="ECO:0000256" key="3">
    <source>
        <dbReference type="ARBA" id="ARBA00023082"/>
    </source>
</evidence>
<dbReference type="HAMAP" id="MF_02064">
    <property type="entry name" value="Sigma70_SigI"/>
    <property type="match status" value="1"/>
</dbReference>
<comment type="similarity">
    <text evidence="6">Belongs to the sigma-70 factor family. SigI subfamily.</text>
</comment>
<evidence type="ECO:0000259" key="7">
    <source>
        <dbReference type="Pfam" id="PF04542"/>
    </source>
</evidence>
<dbReference type="GO" id="GO:0005737">
    <property type="term" value="C:cytoplasm"/>
    <property type="evidence" value="ECO:0007669"/>
    <property type="project" value="UniProtKB-SubCell"/>
</dbReference>
<feature type="DNA-binding region" description="H-T-H motif" evidence="6">
    <location>
        <begin position="217"/>
        <end position="236"/>
    </location>
</feature>
<dbReference type="NCBIfam" id="NF006176">
    <property type="entry name" value="PRK08311.2-4"/>
    <property type="match status" value="1"/>
</dbReference>
<proteinExistence type="inferred from homology"/>
<protein>
    <recommendedName>
        <fullName evidence="6">RNA polymerase sigma factor SigI</fullName>
    </recommendedName>
</protein>
<keyword evidence="6" id="KW-0346">Stress response</keyword>
<keyword evidence="9" id="KW-1185">Reference proteome</keyword>
<dbReference type="SUPFAM" id="SSF88946">
    <property type="entry name" value="Sigma2 domain of RNA polymerase sigma factors"/>
    <property type="match status" value="1"/>
</dbReference>
<dbReference type="NCBIfam" id="NF006175">
    <property type="entry name" value="PRK08311.2-3"/>
    <property type="match status" value="1"/>
</dbReference>
<comment type="caution">
    <text evidence="8">The sequence shown here is derived from an EMBL/GenBank/DDBJ whole genome shotgun (WGS) entry which is preliminary data.</text>
</comment>
<comment type="subcellular location">
    <subcellularLocation>
        <location evidence="6">Cytoplasm</location>
    </subcellularLocation>
</comment>
<evidence type="ECO:0000256" key="6">
    <source>
        <dbReference type="HAMAP-Rule" id="MF_02064"/>
    </source>
</evidence>
<keyword evidence="2 6" id="KW-0805">Transcription regulation</keyword>
<dbReference type="InterPro" id="IPR007627">
    <property type="entry name" value="RNA_pol_sigma70_r2"/>
</dbReference>
<dbReference type="GO" id="GO:0016987">
    <property type="term" value="F:sigma factor activity"/>
    <property type="evidence" value="ECO:0007669"/>
    <property type="project" value="UniProtKB-UniRule"/>
</dbReference>
<evidence type="ECO:0000256" key="4">
    <source>
        <dbReference type="ARBA" id="ARBA00023125"/>
    </source>
</evidence>
<evidence type="ECO:0000256" key="5">
    <source>
        <dbReference type="ARBA" id="ARBA00023163"/>
    </source>
</evidence>
<sequence>MLLLLFKRFFGKTASPKSANMKQNKAPEAIVTQIRQGDDSLREQFISDYRPYIAKVTSRFCKRYVDPTRDDEFSIALTAFNEAINQFSTESGRSFLGFAETVMRRRLIDFVRKEQRHTQSLPYSSFEMQDEDDQTYNPIETRQALQAYELKLASDERKMEIHEYSKELESFGISFMELVDSSPKHADSRQMLLGIASTLAGETHLFEHLRASGKLPVKELTELCGVSRKTVERNRKYIIAVSFLLQGSYPYLYDYLNIPGQERDMSEEAGR</sequence>
<evidence type="ECO:0000313" key="9">
    <source>
        <dbReference type="Proteomes" id="UP000600247"/>
    </source>
</evidence>
<dbReference type="PIRSF" id="PIRSF038953">
    <property type="entry name" value="SigI"/>
    <property type="match status" value="1"/>
</dbReference>
<dbReference type="EMBL" id="BMHY01000007">
    <property type="protein sequence ID" value="GGG77137.1"/>
    <property type="molecule type" value="Genomic_DNA"/>
</dbReference>
<dbReference type="InterPro" id="IPR013325">
    <property type="entry name" value="RNA_pol_sigma_r2"/>
</dbReference>
<evidence type="ECO:0000256" key="1">
    <source>
        <dbReference type="ARBA" id="ARBA00022490"/>
    </source>
</evidence>
<gene>
    <name evidence="6 8" type="primary">sigI</name>
    <name evidence="8" type="ORF">GCM10010918_37180</name>
</gene>
<keyword evidence="1 6" id="KW-0963">Cytoplasm</keyword>
<accession>A0A917HF32</accession>
<dbReference type="Pfam" id="PF04542">
    <property type="entry name" value="Sigma70_r2"/>
    <property type="match status" value="1"/>
</dbReference>
<comment type="activity regulation">
    <text evidence="6">Negatively regulated by the anti-sigma-I factor RsgI.</text>
</comment>
<evidence type="ECO:0000313" key="8">
    <source>
        <dbReference type="EMBL" id="GGG77137.1"/>
    </source>
</evidence>